<evidence type="ECO:0000256" key="1">
    <source>
        <dbReference type="SAM" id="MobiDB-lite"/>
    </source>
</evidence>
<gene>
    <name evidence="3" type="ORF">PCOR1329_LOCUS72476</name>
</gene>
<evidence type="ECO:0000256" key="2">
    <source>
        <dbReference type="SAM" id="Phobius"/>
    </source>
</evidence>
<evidence type="ECO:0008006" key="5">
    <source>
        <dbReference type="Google" id="ProtNLM"/>
    </source>
</evidence>
<keyword evidence="2" id="KW-1133">Transmembrane helix</keyword>
<organism evidence="3 4">
    <name type="scientific">Prorocentrum cordatum</name>
    <dbReference type="NCBI Taxonomy" id="2364126"/>
    <lineage>
        <taxon>Eukaryota</taxon>
        <taxon>Sar</taxon>
        <taxon>Alveolata</taxon>
        <taxon>Dinophyceae</taxon>
        <taxon>Prorocentrales</taxon>
        <taxon>Prorocentraceae</taxon>
        <taxon>Prorocentrum</taxon>
    </lineage>
</organism>
<feature type="transmembrane region" description="Helical" evidence="2">
    <location>
        <begin position="145"/>
        <end position="164"/>
    </location>
</feature>
<feature type="region of interest" description="Disordered" evidence="1">
    <location>
        <begin position="81"/>
        <end position="113"/>
    </location>
</feature>
<name>A0ABN9X166_9DINO</name>
<comment type="caution">
    <text evidence="3">The sequence shown here is derived from an EMBL/GenBank/DDBJ whole genome shotgun (WGS) entry which is preliminary data.</text>
</comment>
<evidence type="ECO:0000313" key="4">
    <source>
        <dbReference type="Proteomes" id="UP001189429"/>
    </source>
</evidence>
<reference evidence="3" key="1">
    <citation type="submission" date="2023-10" db="EMBL/GenBank/DDBJ databases">
        <authorList>
            <person name="Chen Y."/>
            <person name="Shah S."/>
            <person name="Dougan E. K."/>
            <person name="Thang M."/>
            <person name="Chan C."/>
        </authorList>
    </citation>
    <scope>NUCLEOTIDE SEQUENCE [LARGE SCALE GENOMIC DNA]</scope>
</reference>
<evidence type="ECO:0000313" key="3">
    <source>
        <dbReference type="EMBL" id="CAK0892977.1"/>
    </source>
</evidence>
<dbReference type="SUPFAM" id="SSF103481">
    <property type="entry name" value="Multidrug resistance efflux transporter EmrE"/>
    <property type="match status" value="1"/>
</dbReference>
<feature type="transmembrane region" description="Helical" evidence="2">
    <location>
        <begin position="15"/>
        <end position="36"/>
    </location>
</feature>
<keyword evidence="2" id="KW-0472">Membrane</keyword>
<dbReference type="InterPro" id="IPR037185">
    <property type="entry name" value="EmrE-like"/>
</dbReference>
<feature type="transmembrane region" description="Helical" evidence="2">
    <location>
        <begin position="43"/>
        <end position="74"/>
    </location>
</feature>
<accession>A0ABN9X166</accession>
<keyword evidence="2" id="KW-0812">Transmembrane</keyword>
<protein>
    <recommendedName>
        <fullName evidence="5">Sugar phosphate transporter domain-containing protein</fullName>
    </recommendedName>
</protein>
<proteinExistence type="predicted"/>
<dbReference type="Proteomes" id="UP001189429">
    <property type="component" value="Unassembled WGS sequence"/>
</dbReference>
<sequence length="185" mass="19346">MYLNQWSYSCDEARLFLVAPVTIIETTSAMTCGILMNVKMVALILASVCIFGSSLGPLNWLGILVAVAGAAWYAREQGRAAKPEGGPAAGSVGRAGSGKSAGMQPPGQLSGRVAPVPSSVQPVLLGVLCVRVSVLEHELLSSRAIDVYCCVLVVALLLILAFSAPSRCQQRLMAATRDNGGTNQR</sequence>
<dbReference type="EMBL" id="CAUYUJ010019693">
    <property type="protein sequence ID" value="CAK0892977.1"/>
    <property type="molecule type" value="Genomic_DNA"/>
</dbReference>
<keyword evidence="4" id="KW-1185">Reference proteome</keyword>